<dbReference type="NCBIfam" id="NF011405">
    <property type="entry name" value="PRK14830.1"/>
    <property type="match status" value="1"/>
</dbReference>
<dbReference type="GO" id="GO:0016094">
    <property type="term" value="P:polyprenol biosynthetic process"/>
    <property type="evidence" value="ECO:0007669"/>
    <property type="project" value="TreeGrafter"/>
</dbReference>
<evidence type="ECO:0000313" key="4">
    <source>
        <dbReference type="Proteomes" id="UP000070383"/>
    </source>
</evidence>
<feature type="binding site" evidence="2">
    <location>
        <begin position="16"/>
        <end position="19"/>
    </location>
    <ligand>
        <name>substrate</name>
    </ligand>
</feature>
<dbReference type="GO" id="GO:0045547">
    <property type="term" value="F:ditrans,polycis-polyprenyl diphosphate synthase [(2E,6E)-farnesyl diphosphate specific] activity"/>
    <property type="evidence" value="ECO:0007669"/>
    <property type="project" value="TreeGrafter"/>
</dbReference>
<name>A0A133KA44_9FIRM</name>
<keyword evidence="2" id="KW-0479">Metal-binding</keyword>
<feature type="binding site" evidence="2">
    <location>
        <position position="15"/>
    </location>
    <ligand>
        <name>Mg(2+)</name>
        <dbReference type="ChEBI" id="CHEBI:18420"/>
    </ligand>
</feature>
<feature type="binding site" evidence="2">
    <location>
        <position position="64"/>
    </location>
    <ligand>
        <name>substrate</name>
    </ligand>
</feature>
<accession>A0A133KA44</accession>
<dbReference type="InterPro" id="IPR018520">
    <property type="entry name" value="UPP_synth-like_CS"/>
</dbReference>
<dbReference type="STRING" id="33036.HMPREF3200_01846"/>
<feature type="binding site" evidence="2">
    <location>
        <position position="66"/>
    </location>
    <ligand>
        <name>substrate</name>
    </ligand>
</feature>
<dbReference type="PANTHER" id="PTHR10291">
    <property type="entry name" value="DEHYDRODOLICHYL DIPHOSPHATE SYNTHASE FAMILY MEMBER"/>
    <property type="match status" value="1"/>
</dbReference>
<feature type="active site" evidence="2">
    <location>
        <position position="15"/>
    </location>
</feature>
<evidence type="ECO:0000313" key="3">
    <source>
        <dbReference type="EMBL" id="KWZ76442.1"/>
    </source>
</evidence>
<keyword evidence="1 2" id="KW-0808">Transferase</keyword>
<feature type="binding site" evidence="2">
    <location>
        <position position="198"/>
    </location>
    <ligand>
        <name>Mg(2+)</name>
        <dbReference type="ChEBI" id="CHEBI:18420"/>
    </ligand>
</feature>
<dbReference type="EC" id="2.5.1.-" evidence="2"/>
<feature type="binding site" evidence="2">
    <location>
        <position position="179"/>
    </location>
    <ligand>
        <name>substrate</name>
    </ligand>
</feature>
<feature type="active site" description="Proton acceptor" evidence="2">
    <location>
        <position position="63"/>
    </location>
</feature>
<dbReference type="Pfam" id="PF01255">
    <property type="entry name" value="Prenyltransf"/>
    <property type="match status" value="1"/>
</dbReference>
<proteinExistence type="inferred from homology"/>
<feature type="binding site" evidence="2">
    <location>
        <begin position="60"/>
        <end position="62"/>
    </location>
    <ligand>
        <name>substrate</name>
    </ligand>
</feature>
<reference evidence="4" key="1">
    <citation type="submission" date="2016-01" db="EMBL/GenBank/DDBJ databases">
        <authorList>
            <person name="Mitreva M."/>
            <person name="Pepin K.H."/>
            <person name="Mihindukulasuriya K.A."/>
            <person name="Fulton R."/>
            <person name="Fronick C."/>
            <person name="O'Laughlin M."/>
            <person name="Miner T."/>
            <person name="Herter B."/>
            <person name="Rosa B.A."/>
            <person name="Cordes M."/>
            <person name="Tomlinson C."/>
            <person name="Wollam A."/>
            <person name="Palsikar V.B."/>
            <person name="Mardis E.R."/>
            <person name="Wilson R.K."/>
        </authorList>
    </citation>
    <scope>NUCLEOTIDE SEQUENCE [LARGE SCALE GENOMIC DNA]</scope>
    <source>
        <strain evidence="4">MJR8151</strain>
    </source>
</reference>
<dbReference type="PANTHER" id="PTHR10291:SF0">
    <property type="entry name" value="DEHYDRODOLICHYL DIPHOSPHATE SYNTHASE 2"/>
    <property type="match status" value="1"/>
</dbReference>
<dbReference type="CDD" id="cd00475">
    <property type="entry name" value="Cis_IPPS"/>
    <property type="match status" value="1"/>
</dbReference>
<evidence type="ECO:0000256" key="2">
    <source>
        <dbReference type="HAMAP-Rule" id="MF_01139"/>
    </source>
</evidence>
<protein>
    <recommendedName>
        <fullName evidence="2">Isoprenyl transferase</fullName>
        <ecNumber evidence="2">2.5.1.-</ecNumber>
    </recommendedName>
</protein>
<dbReference type="OrthoDB" id="4191603at2"/>
<comment type="similarity">
    <text evidence="2">Belongs to the UPP synthase family.</text>
</comment>
<comment type="function">
    <text evidence="2">Catalyzes the condensation of isopentenyl diphosphate (IPP) with allylic pyrophosphates generating different type of terpenoids.</text>
</comment>
<dbReference type="Gene3D" id="3.40.1180.10">
    <property type="entry name" value="Decaprenyl diphosphate synthase-like"/>
    <property type="match status" value="1"/>
</dbReference>
<feature type="binding site" evidence="2">
    <location>
        <begin position="185"/>
        <end position="187"/>
    </location>
    <ligand>
        <name>substrate</name>
    </ligand>
</feature>
<keyword evidence="2" id="KW-0460">Magnesium</keyword>
<dbReference type="RefSeq" id="WP_082743135.1">
    <property type="nucleotide sequence ID" value="NZ_KQ955298.1"/>
</dbReference>
<dbReference type="SUPFAM" id="SSF64005">
    <property type="entry name" value="Undecaprenyl diphosphate synthase"/>
    <property type="match status" value="1"/>
</dbReference>
<dbReference type="InterPro" id="IPR001441">
    <property type="entry name" value="UPP_synth-like"/>
</dbReference>
<keyword evidence="4" id="KW-1185">Reference proteome</keyword>
<dbReference type="EMBL" id="LRPM01000086">
    <property type="protein sequence ID" value="KWZ76442.1"/>
    <property type="molecule type" value="Genomic_DNA"/>
</dbReference>
<dbReference type="FunFam" id="3.40.1180.10:FF:000001">
    <property type="entry name" value="(2E,6E)-farnesyl-diphosphate-specific ditrans,polycis-undecaprenyl-diphosphate synthase"/>
    <property type="match status" value="1"/>
</dbReference>
<organism evidence="3 4">
    <name type="scientific">Anaerococcus tetradius</name>
    <dbReference type="NCBI Taxonomy" id="33036"/>
    <lineage>
        <taxon>Bacteria</taxon>
        <taxon>Bacillati</taxon>
        <taxon>Bacillota</taxon>
        <taxon>Tissierellia</taxon>
        <taxon>Tissierellales</taxon>
        <taxon>Peptoniphilaceae</taxon>
        <taxon>Anaerococcus</taxon>
    </lineage>
</organism>
<gene>
    <name evidence="3" type="ORF">HMPREF3200_01846</name>
</gene>
<dbReference type="AlphaFoldDB" id="A0A133KA44"/>
<dbReference type="GO" id="GO:0000287">
    <property type="term" value="F:magnesium ion binding"/>
    <property type="evidence" value="ECO:0007669"/>
    <property type="project" value="UniProtKB-UniRule"/>
</dbReference>
<evidence type="ECO:0000256" key="1">
    <source>
        <dbReference type="ARBA" id="ARBA00022679"/>
    </source>
</evidence>
<comment type="subunit">
    <text evidence="2">Homodimer.</text>
</comment>
<comment type="cofactor">
    <cofactor evidence="2">
        <name>Mg(2+)</name>
        <dbReference type="ChEBI" id="CHEBI:18420"/>
    </cofactor>
    <text evidence="2">Binds 2 magnesium ions per subunit.</text>
</comment>
<dbReference type="NCBIfam" id="TIGR00055">
    <property type="entry name" value="uppS"/>
    <property type="match status" value="1"/>
</dbReference>
<comment type="caution">
    <text evidence="3">The sequence shown here is derived from an EMBL/GenBank/DDBJ whole genome shotgun (WGS) entry which is preliminary data.</text>
</comment>
<dbReference type="PATRIC" id="fig|33036.3.peg.1824"/>
<dbReference type="PROSITE" id="PS01066">
    <property type="entry name" value="UPP_SYNTHASE"/>
    <property type="match status" value="1"/>
</dbReference>
<feature type="binding site" evidence="2">
    <location>
        <position position="28"/>
    </location>
    <ligand>
        <name>substrate</name>
    </ligand>
</feature>
<feature type="binding site" evidence="2">
    <location>
        <position position="20"/>
    </location>
    <ligand>
        <name>substrate</name>
    </ligand>
</feature>
<sequence>MDKINIPTHVAIVLDGNGRWAKKRFMPRTYGHKNGADRVVDICLYAKECGVKYLSLYAFSTENWKRPDDEVNYLMKLVIKFINSKLDILMRENCKLNFIGDLDKLPPETKAICLKAMEDTRDNDAITLNIALNYGGRDELVHAFRQMLDEGVASKDVTEEMISSHLYTKDQPDPDLLIRPGGELRLSNFLIYQLAYAELYFTDTLWPDFDRACFDEALADFAKRNRRYGALS</sequence>
<dbReference type="HAMAP" id="MF_01139">
    <property type="entry name" value="ISPT"/>
    <property type="match status" value="1"/>
</dbReference>
<dbReference type="Proteomes" id="UP000070383">
    <property type="component" value="Unassembled WGS sequence"/>
</dbReference>
<dbReference type="InterPro" id="IPR036424">
    <property type="entry name" value="UPP_synth-like_sf"/>
</dbReference>
<feature type="binding site" evidence="2">
    <location>
        <position position="32"/>
    </location>
    <ligand>
        <name>substrate</name>
    </ligand>
</feature>